<accession>A0AAV9ZNZ3</accession>
<dbReference type="EMBL" id="JAWWNJ010000127">
    <property type="protein sequence ID" value="KAK6987937.1"/>
    <property type="molecule type" value="Genomic_DNA"/>
</dbReference>
<reference evidence="1 2" key="1">
    <citation type="journal article" date="2024" name="J Genomics">
        <title>Draft genome sequencing and assembly of Favolaschia claudopus CIRM-BRFM 2984 isolated from oak limbs.</title>
        <authorList>
            <person name="Navarro D."/>
            <person name="Drula E."/>
            <person name="Chaduli D."/>
            <person name="Cazenave R."/>
            <person name="Ahrendt S."/>
            <person name="Wang J."/>
            <person name="Lipzen A."/>
            <person name="Daum C."/>
            <person name="Barry K."/>
            <person name="Grigoriev I.V."/>
            <person name="Favel A."/>
            <person name="Rosso M.N."/>
            <person name="Martin F."/>
        </authorList>
    </citation>
    <scope>NUCLEOTIDE SEQUENCE [LARGE SCALE GENOMIC DNA]</scope>
    <source>
        <strain evidence="1 2">CIRM-BRFM 2984</strain>
    </source>
</reference>
<keyword evidence="2" id="KW-1185">Reference proteome</keyword>
<protein>
    <submittedName>
        <fullName evidence="1">Uncharacterized protein</fullName>
    </submittedName>
</protein>
<proteinExistence type="predicted"/>
<sequence>MVSEIQHRHHADIELMYLAAVNSYGQRKCKPFSSFKNTRQYAGLPPSVPYLRALFTDYVSAHRLYFERDIASLPLTIAKADHTFDFLKYMGGLKGERIFSAAYTILNEFEEVRGHSLTPTKSLFYVEDMLKLINEGLAASNDPVTQVLYTDSPQAERKFHESINRHLARNVVPVTVWSSLPPFQPRSEPLATVVSDSINIEEAAGEILTDCVHTSGSDFKVIALAVKLQQRPRDAPVPFLETTQIRTTRHHRK</sequence>
<dbReference type="Proteomes" id="UP001362999">
    <property type="component" value="Unassembled WGS sequence"/>
</dbReference>
<dbReference type="AlphaFoldDB" id="A0AAV9ZNZ3"/>
<name>A0AAV9ZNZ3_9AGAR</name>
<evidence type="ECO:0000313" key="2">
    <source>
        <dbReference type="Proteomes" id="UP001362999"/>
    </source>
</evidence>
<evidence type="ECO:0000313" key="1">
    <source>
        <dbReference type="EMBL" id="KAK6987937.1"/>
    </source>
</evidence>
<organism evidence="1 2">
    <name type="scientific">Favolaschia claudopus</name>
    <dbReference type="NCBI Taxonomy" id="2862362"/>
    <lineage>
        <taxon>Eukaryota</taxon>
        <taxon>Fungi</taxon>
        <taxon>Dikarya</taxon>
        <taxon>Basidiomycota</taxon>
        <taxon>Agaricomycotina</taxon>
        <taxon>Agaricomycetes</taxon>
        <taxon>Agaricomycetidae</taxon>
        <taxon>Agaricales</taxon>
        <taxon>Marasmiineae</taxon>
        <taxon>Mycenaceae</taxon>
        <taxon>Favolaschia</taxon>
    </lineage>
</organism>
<gene>
    <name evidence="1" type="ORF">R3P38DRAFT_3229804</name>
</gene>
<comment type="caution">
    <text evidence="1">The sequence shown here is derived from an EMBL/GenBank/DDBJ whole genome shotgun (WGS) entry which is preliminary data.</text>
</comment>